<dbReference type="EMBL" id="CP108140">
    <property type="protein sequence ID" value="WTP87052.1"/>
    <property type="molecule type" value="Genomic_DNA"/>
</dbReference>
<reference evidence="1" key="1">
    <citation type="submission" date="2022-10" db="EMBL/GenBank/DDBJ databases">
        <title>The complete genomes of actinobacterial strains from the NBC collection.</title>
        <authorList>
            <person name="Joergensen T.S."/>
            <person name="Alvarez Arevalo M."/>
            <person name="Sterndorff E.B."/>
            <person name="Faurdal D."/>
            <person name="Vuksanovic O."/>
            <person name="Mourched A.-S."/>
            <person name="Charusanti P."/>
            <person name="Shaw S."/>
            <person name="Blin K."/>
            <person name="Weber T."/>
        </authorList>
    </citation>
    <scope>NUCLEOTIDE SEQUENCE</scope>
    <source>
        <strain evidence="1">NBC 00180</strain>
    </source>
</reference>
<accession>A0AAU1HW55</accession>
<proteinExistence type="predicted"/>
<gene>
    <name evidence="1" type="ORF">OG477_17490</name>
</gene>
<name>A0AAU1HW55_9ACTN</name>
<sequence>MANLVFKRDSTDQQSTARQDLVLAHCHRERHLQQDLADRLHQQHGPGLGDH</sequence>
<organism evidence="1">
    <name type="scientific">Streptomyces sp. NBC_00180</name>
    <dbReference type="NCBI Taxonomy" id="2903632"/>
    <lineage>
        <taxon>Bacteria</taxon>
        <taxon>Bacillati</taxon>
        <taxon>Actinomycetota</taxon>
        <taxon>Actinomycetes</taxon>
        <taxon>Kitasatosporales</taxon>
        <taxon>Streptomycetaceae</taxon>
        <taxon>Streptomyces</taxon>
    </lineage>
</organism>
<evidence type="ECO:0000313" key="1">
    <source>
        <dbReference type="EMBL" id="WTP87052.1"/>
    </source>
</evidence>
<dbReference type="AlphaFoldDB" id="A0AAU1HW55"/>
<protein>
    <submittedName>
        <fullName evidence="1">Uncharacterized protein</fullName>
    </submittedName>
</protein>